<comment type="caution">
    <text evidence="2">The sequence shown here is derived from an EMBL/GenBank/DDBJ whole genome shotgun (WGS) entry which is preliminary data.</text>
</comment>
<feature type="region of interest" description="Disordered" evidence="1">
    <location>
        <begin position="33"/>
        <end position="52"/>
    </location>
</feature>
<keyword evidence="3" id="KW-1185">Reference proteome</keyword>
<reference evidence="3" key="1">
    <citation type="journal article" date="2019" name="Int. J. Syst. Evol. Microbiol.">
        <title>The Global Catalogue of Microorganisms (GCM) 10K type strain sequencing project: providing services to taxonomists for standard genome sequencing and annotation.</title>
        <authorList>
            <consortium name="The Broad Institute Genomics Platform"/>
            <consortium name="The Broad Institute Genome Sequencing Center for Infectious Disease"/>
            <person name="Wu L."/>
            <person name="Ma J."/>
        </authorList>
    </citation>
    <scope>NUCLEOTIDE SEQUENCE [LARGE SCALE GENOMIC DNA]</scope>
    <source>
        <strain evidence="3">CGMCC 4.1648</strain>
    </source>
</reference>
<proteinExistence type="predicted"/>
<sequence>MTVQKCGVSVQFFDDEAYEAQCVLPAGHPGTVHKDPVIGDWDEDEIYTTGPS</sequence>
<protein>
    <submittedName>
        <fullName evidence="2">Uncharacterized protein</fullName>
    </submittedName>
</protein>
<dbReference type="Proteomes" id="UP001595829">
    <property type="component" value="Unassembled WGS sequence"/>
</dbReference>
<accession>A0ABV9XPR6</accession>
<evidence type="ECO:0000313" key="3">
    <source>
        <dbReference type="Proteomes" id="UP001595829"/>
    </source>
</evidence>
<organism evidence="2 3">
    <name type="scientific">Streptomyces coeruleoprunus</name>
    <dbReference type="NCBI Taxonomy" id="285563"/>
    <lineage>
        <taxon>Bacteria</taxon>
        <taxon>Bacillati</taxon>
        <taxon>Actinomycetota</taxon>
        <taxon>Actinomycetes</taxon>
        <taxon>Kitasatosporales</taxon>
        <taxon>Streptomycetaceae</taxon>
        <taxon>Streptomyces</taxon>
    </lineage>
</organism>
<dbReference type="RefSeq" id="WP_345685934.1">
    <property type="nucleotide sequence ID" value="NZ_BAABIT010000001.1"/>
</dbReference>
<dbReference type="EMBL" id="JBHSJD010000029">
    <property type="protein sequence ID" value="MFC5027132.1"/>
    <property type="molecule type" value="Genomic_DNA"/>
</dbReference>
<gene>
    <name evidence="2" type="ORF">ACFPM3_33865</name>
</gene>
<evidence type="ECO:0000256" key="1">
    <source>
        <dbReference type="SAM" id="MobiDB-lite"/>
    </source>
</evidence>
<evidence type="ECO:0000313" key="2">
    <source>
        <dbReference type="EMBL" id="MFC5027132.1"/>
    </source>
</evidence>
<name>A0ABV9XPR6_9ACTN</name>